<feature type="transmembrane region" description="Helical" evidence="1">
    <location>
        <begin position="40"/>
        <end position="57"/>
    </location>
</feature>
<feature type="transmembrane region" description="Helical" evidence="1">
    <location>
        <begin position="63"/>
        <end position="86"/>
    </location>
</feature>
<comment type="caution">
    <text evidence="2">The sequence shown here is derived from an EMBL/GenBank/DDBJ whole genome shotgun (WGS) entry which is preliminary data.</text>
</comment>
<keyword evidence="1" id="KW-0472">Membrane</keyword>
<keyword evidence="1" id="KW-0812">Transmembrane</keyword>
<dbReference type="PATRIC" id="fig|1423792.3.peg.753"/>
<dbReference type="RefSeq" id="WP_057821639.1">
    <property type="nucleotide sequence ID" value="NZ_AZEC01000012.1"/>
</dbReference>
<evidence type="ECO:0000313" key="2">
    <source>
        <dbReference type="EMBL" id="KRL11368.1"/>
    </source>
</evidence>
<evidence type="ECO:0000256" key="1">
    <source>
        <dbReference type="SAM" id="Phobius"/>
    </source>
</evidence>
<organism evidence="2 3">
    <name type="scientific">Schleiferilactobacillus perolens DSM 12744</name>
    <dbReference type="NCBI Taxonomy" id="1423792"/>
    <lineage>
        <taxon>Bacteria</taxon>
        <taxon>Bacillati</taxon>
        <taxon>Bacillota</taxon>
        <taxon>Bacilli</taxon>
        <taxon>Lactobacillales</taxon>
        <taxon>Lactobacillaceae</taxon>
        <taxon>Schleiferilactobacillus</taxon>
    </lineage>
</organism>
<gene>
    <name evidence="2" type="ORF">FD09_GL000738</name>
</gene>
<feature type="transmembrane region" description="Helical" evidence="1">
    <location>
        <begin position="6"/>
        <end position="28"/>
    </location>
</feature>
<dbReference type="AlphaFoldDB" id="A0A0R1N5D6"/>
<accession>A0A0R1N5D6</accession>
<evidence type="ECO:0000313" key="3">
    <source>
        <dbReference type="Proteomes" id="UP000051330"/>
    </source>
</evidence>
<reference evidence="2 3" key="1">
    <citation type="journal article" date="2015" name="Genome Announc.">
        <title>Expanding the biotechnology potential of lactobacilli through comparative genomics of 213 strains and associated genera.</title>
        <authorList>
            <person name="Sun Z."/>
            <person name="Harris H.M."/>
            <person name="McCann A."/>
            <person name="Guo C."/>
            <person name="Argimon S."/>
            <person name="Zhang W."/>
            <person name="Yang X."/>
            <person name="Jeffery I.B."/>
            <person name="Cooney J.C."/>
            <person name="Kagawa T.F."/>
            <person name="Liu W."/>
            <person name="Song Y."/>
            <person name="Salvetti E."/>
            <person name="Wrobel A."/>
            <person name="Rasinkangas P."/>
            <person name="Parkhill J."/>
            <person name="Rea M.C."/>
            <person name="O'Sullivan O."/>
            <person name="Ritari J."/>
            <person name="Douillard F.P."/>
            <person name="Paul Ross R."/>
            <person name="Yang R."/>
            <person name="Briner A.E."/>
            <person name="Felis G.E."/>
            <person name="de Vos W.M."/>
            <person name="Barrangou R."/>
            <person name="Klaenhammer T.R."/>
            <person name="Caufield P.W."/>
            <person name="Cui Y."/>
            <person name="Zhang H."/>
            <person name="O'Toole P.W."/>
        </authorList>
    </citation>
    <scope>NUCLEOTIDE SEQUENCE [LARGE SCALE GENOMIC DNA]</scope>
    <source>
        <strain evidence="2 3">DSM 12744</strain>
    </source>
</reference>
<keyword evidence="1" id="KW-1133">Transmembrane helix</keyword>
<proteinExistence type="predicted"/>
<dbReference type="Proteomes" id="UP000051330">
    <property type="component" value="Unassembled WGS sequence"/>
</dbReference>
<keyword evidence="3" id="KW-1185">Reference proteome</keyword>
<protein>
    <submittedName>
        <fullName evidence="2">Uncharacterized protein</fullName>
    </submittedName>
</protein>
<dbReference type="STRING" id="1423792.FD09_GL000738"/>
<sequence length="102" mass="11331">MFGLDVFALLGIYVVVAFFLTLAAVLLVINTHPRPASPQVIQLLIFPVFIALCLMMVGRLPSWLWVMVSLGVAAILVQVITVVVLWRRYSRPPRQNAGGEKQ</sequence>
<dbReference type="EMBL" id="AZEC01000012">
    <property type="protein sequence ID" value="KRL11368.1"/>
    <property type="molecule type" value="Genomic_DNA"/>
</dbReference>
<name>A0A0R1N5D6_9LACO</name>